<dbReference type="PANTHER" id="PTHR43247:SF1">
    <property type="entry name" value="PHOSPHOSERINE AMINOTRANSFERASE"/>
    <property type="match status" value="1"/>
</dbReference>
<dbReference type="FunFam" id="3.90.1150.10:FF:000006">
    <property type="entry name" value="Phosphoserine aminotransferase"/>
    <property type="match status" value="1"/>
</dbReference>
<dbReference type="GO" id="GO:0009113">
    <property type="term" value="P:purine nucleobase biosynthetic process"/>
    <property type="evidence" value="ECO:0007669"/>
    <property type="project" value="EnsemblFungi"/>
</dbReference>
<evidence type="ECO:0000256" key="10">
    <source>
        <dbReference type="ARBA" id="ARBA00049007"/>
    </source>
</evidence>
<dbReference type="InterPro" id="IPR015424">
    <property type="entry name" value="PyrdxlP-dep_Trfase"/>
</dbReference>
<dbReference type="HAMAP" id="MF_00160">
    <property type="entry name" value="SerC_aminotrans_5"/>
    <property type="match status" value="1"/>
</dbReference>
<dbReference type="InterPro" id="IPR020578">
    <property type="entry name" value="Aminotrans_V_PyrdxlP_BS"/>
</dbReference>
<dbReference type="STRING" id="796925.A0A137PI35"/>
<evidence type="ECO:0000256" key="12">
    <source>
        <dbReference type="RuleBase" id="RU004505"/>
    </source>
</evidence>
<dbReference type="FunFam" id="3.40.640.10:FF:000010">
    <property type="entry name" value="Phosphoserine aminotransferase"/>
    <property type="match status" value="1"/>
</dbReference>
<comment type="pathway">
    <text evidence="2 12">Amino-acid biosynthesis; L-serine biosynthesis; L-serine from 3-phospho-D-glycerate: step 2/3.</text>
</comment>
<reference evidence="14 15" key="1">
    <citation type="journal article" date="2015" name="Genome Biol. Evol.">
        <title>Phylogenomic analyses indicate that early fungi evolved digesting cell walls of algal ancestors of land plants.</title>
        <authorList>
            <person name="Chang Y."/>
            <person name="Wang S."/>
            <person name="Sekimoto S."/>
            <person name="Aerts A.L."/>
            <person name="Choi C."/>
            <person name="Clum A."/>
            <person name="LaButti K.M."/>
            <person name="Lindquist E.A."/>
            <person name="Yee Ngan C."/>
            <person name="Ohm R.A."/>
            <person name="Salamov A.A."/>
            <person name="Grigoriev I.V."/>
            <person name="Spatafora J.W."/>
            <person name="Berbee M.L."/>
        </authorList>
    </citation>
    <scope>NUCLEOTIDE SEQUENCE [LARGE SCALE GENOMIC DNA]</scope>
    <source>
        <strain evidence="14 15">NRRL 28638</strain>
    </source>
</reference>
<dbReference type="PROSITE" id="PS00595">
    <property type="entry name" value="AA_TRANSFER_CLASS_5"/>
    <property type="match status" value="1"/>
</dbReference>
<dbReference type="Proteomes" id="UP000070444">
    <property type="component" value="Unassembled WGS sequence"/>
</dbReference>
<name>A0A137PI35_CONC2</name>
<keyword evidence="6 12" id="KW-0808">Transferase</keyword>
<evidence type="ECO:0000256" key="4">
    <source>
        <dbReference type="ARBA" id="ARBA00022576"/>
    </source>
</evidence>
<dbReference type="PIRSF" id="PIRSF000525">
    <property type="entry name" value="SerC"/>
    <property type="match status" value="1"/>
</dbReference>
<gene>
    <name evidence="14" type="ORF">CONCODRAFT_76822</name>
</gene>
<keyword evidence="5 12" id="KW-0028">Amino-acid biosynthesis</keyword>
<protein>
    <recommendedName>
        <fullName evidence="12">Phosphoserine aminotransferase</fullName>
        <ecNumber evidence="12">2.6.1.52</ecNumber>
    </recommendedName>
</protein>
<evidence type="ECO:0000256" key="9">
    <source>
        <dbReference type="ARBA" id="ARBA00047630"/>
    </source>
</evidence>
<evidence type="ECO:0000256" key="5">
    <source>
        <dbReference type="ARBA" id="ARBA00022605"/>
    </source>
</evidence>
<evidence type="ECO:0000313" key="14">
    <source>
        <dbReference type="EMBL" id="KXN74611.1"/>
    </source>
</evidence>
<dbReference type="Gene3D" id="3.90.1150.10">
    <property type="entry name" value="Aspartate Aminotransferase, domain 1"/>
    <property type="match status" value="1"/>
</dbReference>
<evidence type="ECO:0000256" key="8">
    <source>
        <dbReference type="ARBA" id="ARBA00023299"/>
    </source>
</evidence>
<dbReference type="AlphaFoldDB" id="A0A137PI35"/>
<feature type="domain" description="Aminotransferase class V" evidence="13">
    <location>
        <begin position="5"/>
        <end position="363"/>
    </location>
</feature>
<accession>A0A137PI35</accession>
<dbReference type="OMA" id="AFVYFCD"/>
<evidence type="ECO:0000256" key="3">
    <source>
        <dbReference type="ARBA" id="ARBA00006904"/>
    </source>
</evidence>
<dbReference type="InterPro" id="IPR015422">
    <property type="entry name" value="PyrdxlP-dep_Trfase_small"/>
</dbReference>
<evidence type="ECO:0000256" key="11">
    <source>
        <dbReference type="RuleBase" id="RU004504"/>
    </source>
</evidence>
<dbReference type="EC" id="2.6.1.52" evidence="12"/>
<evidence type="ECO:0000259" key="13">
    <source>
        <dbReference type="Pfam" id="PF00266"/>
    </source>
</evidence>
<dbReference type="InterPro" id="IPR015421">
    <property type="entry name" value="PyrdxlP-dep_Trfase_major"/>
</dbReference>
<dbReference type="OrthoDB" id="1703350at2759"/>
<dbReference type="GO" id="GO:0006564">
    <property type="term" value="P:L-serine biosynthetic process"/>
    <property type="evidence" value="ECO:0007669"/>
    <property type="project" value="UniProtKB-KW"/>
</dbReference>
<comment type="cofactor">
    <cofactor evidence="1 11">
        <name>pyridoxal 5'-phosphate</name>
        <dbReference type="ChEBI" id="CHEBI:597326"/>
    </cofactor>
</comment>
<dbReference type="UniPathway" id="UPA00135">
    <property type="reaction ID" value="UER00197"/>
</dbReference>
<comment type="catalytic activity">
    <reaction evidence="10 12">
        <text>O-phospho-L-serine + 2-oxoglutarate = 3-phosphooxypyruvate + L-glutamate</text>
        <dbReference type="Rhea" id="RHEA:14329"/>
        <dbReference type="ChEBI" id="CHEBI:16810"/>
        <dbReference type="ChEBI" id="CHEBI:18110"/>
        <dbReference type="ChEBI" id="CHEBI:29985"/>
        <dbReference type="ChEBI" id="CHEBI:57524"/>
        <dbReference type="EC" id="2.6.1.52"/>
    </reaction>
</comment>
<dbReference type="NCBIfam" id="TIGR01364">
    <property type="entry name" value="serC_1"/>
    <property type="match status" value="1"/>
</dbReference>
<keyword evidence="7" id="KW-0663">Pyridoxal phosphate</keyword>
<comment type="catalytic activity">
    <reaction evidence="9">
        <text>4-(phosphooxy)-L-threonine + 2-oxoglutarate = (R)-3-hydroxy-2-oxo-4-phosphooxybutanoate + L-glutamate</text>
        <dbReference type="Rhea" id="RHEA:16573"/>
        <dbReference type="ChEBI" id="CHEBI:16810"/>
        <dbReference type="ChEBI" id="CHEBI:29985"/>
        <dbReference type="ChEBI" id="CHEBI:58452"/>
        <dbReference type="ChEBI" id="CHEBI:58538"/>
        <dbReference type="EC" id="2.6.1.52"/>
    </reaction>
</comment>
<evidence type="ECO:0000313" key="15">
    <source>
        <dbReference type="Proteomes" id="UP000070444"/>
    </source>
</evidence>
<organism evidence="14 15">
    <name type="scientific">Conidiobolus coronatus (strain ATCC 28846 / CBS 209.66 / NRRL 28638)</name>
    <name type="common">Delacroixia coronata</name>
    <dbReference type="NCBI Taxonomy" id="796925"/>
    <lineage>
        <taxon>Eukaryota</taxon>
        <taxon>Fungi</taxon>
        <taxon>Fungi incertae sedis</taxon>
        <taxon>Zoopagomycota</taxon>
        <taxon>Entomophthoromycotina</taxon>
        <taxon>Entomophthoromycetes</taxon>
        <taxon>Entomophthorales</taxon>
        <taxon>Ancylistaceae</taxon>
        <taxon>Conidiobolus</taxon>
    </lineage>
</organism>
<sequence length="376" mass="41436">MTTSYNFGAGPSALPASVLQKASKAVVEYEPETNLSILEISHRSNTFKTIINKTIDDLKSLLNIPSNYKVLFLQGGGSGQFSAVTLNLLANRGKNRPVDYIVTGGWSAKAAEEATNLGANVNIAINSKKVYGSYVGIPKQEDWNLSGEDAAYVYYCANETVYGVEFDHIPEVHPNVPLVCDMSSNILSRPFDVSKFGLIFAGAQKNIGPSGVTIVIVREDLLTHLPDKTEFNPIPIVLDYSVMAENNSLYNTPPVYSIFVTGLMLQWITENGGASGMDTLAERKSNLLYTYLENSNFYKCPVNAGSRSRMNIVFRLNTEALEEEFIKKAASDHRFYQLKGHRSVGGIRVSCYNAVPVEGVEKLLKFMDEFAKEHAN</sequence>
<dbReference type="GO" id="GO:0004648">
    <property type="term" value="F:O-phospho-L-serine:2-oxoglutarate aminotransferase activity"/>
    <property type="evidence" value="ECO:0007669"/>
    <property type="project" value="UniProtKB-EC"/>
</dbReference>
<dbReference type="NCBIfam" id="NF003764">
    <property type="entry name" value="PRK05355.1"/>
    <property type="match status" value="1"/>
</dbReference>
<dbReference type="GO" id="GO:0030170">
    <property type="term" value="F:pyridoxal phosphate binding"/>
    <property type="evidence" value="ECO:0007669"/>
    <property type="project" value="TreeGrafter"/>
</dbReference>
<dbReference type="SUPFAM" id="SSF53383">
    <property type="entry name" value="PLP-dependent transferases"/>
    <property type="match status" value="1"/>
</dbReference>
<comment type="similarity">
    <text evidence="3">Belongs to the class-V pyridoxal-phosphate-dependent aminotransferase family. SerC subfamily.</text>
</comment>
<dbReference type="Gene3D" id="3.40.640.10">
    <property type="entry name" value="Type I PLP-dependent aspartate aminotransferase-like (Major domain)"/>
    <property type="match status" value="1"/>
</dbReference>
<dbReference type="GO" id="GO:0005737">
    <property type="term" value="C:cytoplasm"/>
    <property type="evidence" value="ECO:0007669"/>
    <property type="project" value="TreeGrafter"/>
</dbReference>
<dbReference type="Pfam" id="PF00266">
    <property type="entry name" value="Aminotran_5"/>
    <property type="match status" value="1"/>
</dbReference>
<keyword evidence="8 12" id="KW-0718">Serine biosynthesis</keyword>
<keyword evidence="15" id="KW-1185">Reference proteome</keyword>
<proteinExistence type="inferred from homology"/>
<dbReference type="EMBL" id="KQ964422">
    <property type="protein sequence ID" value="KXN74611.1"/>
    <property type="molecule type" value="Genomic_DNA"/>
</dbReference>
<evidence type="ECO:0000256" key="7">
    <source>
        <dbReference type="ARBA" id="ARBA00022898"/>
    </source>
</evidence>
<evidence type="ECO:0000256" key="1">
    <source>
        <dbReference type="ARBA" id="ARBA00001933"/>
    </source>
</evidence>
<dbReference type="InterPro" id="IPR000192">
    <property type="entry name" value="Aminotrans_V_dom"/>
</dbReference>
<keyword evidence="4 12" id="KW-0032">Aminotransferase</keyword>
<evidence type="ECO:0000256" key="6">
    <source>
        <dbReference type="ARBA" id="ARBA00022679"/>
    </source>
</evidence>
<evidence type="ECO:0000256" key="2">
    <source>
        <dbReference type="ARBA" id="ARBA00005099"/>
    </source>
</evidence>
<dbReference type="InterPro" id="IPR022278">
    <property type="entry name" value="Pser_aminoTfrase"/>
</dbReference>
<dbReference type="PANTHER" id="PTHR43247">
    <property type="entry name" value="PHOSPHOSERINE AMINOTRANSFERASE"/>
    <property type="match status" value="1"/>
</dbReference>